<dbReference type="PANTHER" id="PTHR43355">
    <property type="entry name" value="FLAVIN REDUCTASE (NADPH)"/>
    <property type="match status" value="1"/>
</dbReference>
<gene>
    <name evidence="2" type="ORF">AVDCRST_MAG18-4067</name>
</gene>
<proteinExistence type="predicted"/>
<keyword evidence="2" id="KW-0560">Oxidoreductase</keyword>
<dbReference type="CDD" id="cd05244">
    <property type="entry name" value="BVR-B_like_SDR_a"/>
    <property type="match status" value="1"/>
</dbReference>
<dbReference type="GO" id="GO:0004074">
    <property type="term" value="F:biliverdin reductase [NAD(P)H] activity"/>
    <property type="evidence" value="ECO:0007669"/>
    <property type="project" value="TreeGrafter"/>
</dbReference>
<evidence type="ECO:0000313" key="2">
    <source>
        <dbReference type="EMBL" id="CAA9587187.1"/>
    </source>
</evidence>
<dbReference type="EC" id="1.5.1.30" evidence="2"/>
<dbReference type="AlphaFoldDB" id="A0A6J4VRN3"/>
<dbReference type="GO" id="GO:0042602">
    <property type="term" value="F:riboflavin reductase (NADPH) activity"/>
    <property type="evidence" value="ECO:0007669"/>
    <property type="project" value="UniProtKB-EC"/>
</dbReference>
<organism evidence="2">
    <name type="scientific">uncultured Thermomicrobiales bacterium</name>
    <dbReference type="NCBI Taxonomy" id="1645740"/>
    <lineage>
        <taxon>Bacteria</taxon>
        <taxon>Pseudomonadati</taxon>
        <taxon>Thermomicrobiota</taxon>
        <taxon>Thermomicrobia</taxon>
        <taxon>Thermomicrobiales</taxon>
        <taxon>environmental samples</taxon>
    </lineage>
</organism>
<sequence>MNVLIFGATGGTGKQLVVQALAQGHTVTAFVRNPAKLAIEAPCLTIVRGDVLNRASVDSTVRGQEAVLSALGAPASQKDTVRSDGTRHILRAMDGAGVRRFVCMTTLGMGDSRALLPFSYKFIIVPLILRQAFADSERQEAEIRQSRLDWTVVRPATLTDGDRTGSYRHGFPATEKGIKIRIARADVADFMLKQLADNTYLHKTPGLSY</sequence>
<dbReference type="InterPro" id="IPR051606">
    <property type="entry name" value="Polyketide_Oxido-like"/>
</dbReference>
<protein>
    <submittedName>
        <fullName evidence="2">Flavin reductase</fullName>
        <ecNumber evidence="2">1.5.1.30</ecNumber>
    </submittedName>
</protein>
<dbReference type="PANTHER" id="PTHR43355:SF2">
    <property type="entry name" value="FLAVIN REDUCTASE (NADPH)"/>
    <property type="match status" value="1"/>
</dbReference>
<dbReference type="InterPro" id="IPR036291">
    <property type="entry name" value="NAD(P)-bd_dom_sf"/>
</dbReference>
<accession>A0A6J4VRN3</accession>
<dbReference type="InterPro" id="IPR016040">
    <property type="entry name" value="NAD(P)-bd_dom"/>
</dbReference>
<dbReference type="SUPFAM" id="SSF51735">
    <property type="entry name" value="NAD(P)-binding Rossmann-fold domains"/>
    <property type="match status" value="1"/>
</dbReference>
<dbReference type="Pfam" id="PF13460">
    <property type="entry name" value="NAD_binding_10"/>
    <property type="match status" value="1"/>
</dbReference>
<dbReference type="EMBL" id="CADCWN010000322">
    <property type="protein sequence ID" value="CAA9587187.1"/>
    <property type="molecule type" value="Genomic_DNA"/>
</dbReference>
<feature type="domain" description="NAD(P)-binding" evidence="1">
    <location>
        <begin position="7"/>
        <end position="197"/>
    </location>
</feature>
<dbReference type="Gene3D" id="3.40.50.720">
    <property type="entry name" value="NAD(P)-binding Rossmann-like Domain"/>
    <property type="match status" value="1"/>
</dbReference>
<evidence type="ECO:0000259" key="1">
    <source>
        <dbReference type="Pfam" id="PF13460"/>
    </source>
</evidence>
<reference evidence="2" key="1">
    <citation type="submission" date="2020-02" db="EMBL/GenBank/DDBJ databases">
        <authorList>
            <person name="Meier V. D."/>
        </authorList>
    </citation>
    <scope>NUCLEOTIDE SEQUENCE</scope>
    <source>
        <strain evidence="2">AVDCRST_MAG18</strain>
    </source>
</reference>
<name>A0A6J4VRN3_9BACT</name>